<feature type="compositionally biased region" description="Basic and acidic residues" evidence="1">
    <location>
        <begin position="7"/>
        <end position="31"/>
    </location>
</feature>
<dbReference type="AlphaFoldDB" id="A0A6V7PSJ7"/>
<feature type="compositionally biased region" description="Low complexity" evidence="1">
    <location>
        <begin position="107"/>
        <end position="133"/>
    </location>
</feature>
<dbReference type="EMBL" id="LR862151">
    <property type="protein sequence ID" value="CAD1833678.1"/>
    <property type="molecule type" value="Genomic_DNA"/>
</dbReference>
<accession>A0A6V7PSJ7</accession>
<feature type="compositionally biased region" description="Low complexity" evidence="1">
    <location>
        <begin position="142"/>
        <end position="173"/>
    </location>
</feature>
<feature type="compositionally biased region" description="Low complexity" evidence="1">
    <location>
        <begin position="64"/>
        <end position="77"/>
    </location>
</feature>
<feature type="compositionally biased region" description="Pro residues" evidence="1">
    <location>
        <begin position="32"/>
        <end position="46"/>
    </location>
</feature>
<evidence type="ECO:0000256" key="1">
    <source>
        <dbReference type="SAM" id="MobiDB-lite"/>
    </source>
</evidence>
<protein>
    <submittedName>
        <fullName evidence="2">Uncharacterized protein</fullName>
    </submittedName>
</protein>
<gene>
    <name evidence="2" type="ORF">CB5_LOCUS16889</name>
</gene>
<sequence>MSSSSKARAEQAKARAEEKFRRRDVVGRERPPSTPSPSSPASPASPRPSRRTKSTSPPPRDASRPAPSTGTPSSTSRAMRRPTLSSGSSNACACSPTPTRTPPPRPTALSSSSWRLTRTSRPLSGRTGCYRRQQTTRRGGRTARTWGFSRPQPSTSASDSSGSTSTAAPAATAADDDGKIPARVVEIALTCPYCGSGSVRVAVNGDRVTATVPCQRCSRYFAVPENQRRRRE</sequence>
<evidence type="ECO:0000313" key="2">
    <source>
        <dbReference type="EMBL" id="CAD1833678.1"/>
    </source>
</evidence>
<name>A0A6V7PSJ7_ANACO</name>
<organism evidence="2">
    <name type="scientific">Ananas comosus var. bracteatus</name>
    <name type="common">red pineapple</name>
    <dbReference type="NCBI Taxonomy" id="296719"/>
    <lineage>
        <taxon>Eukaryota</taxon>
        <taxon>Viridiplantae</taxon>
        <taxon>Streptophyta</taxon>
        <taxon>Embryophyta</taxon>
        <taxon>Tracheophyta</taxon>
        <taxon>Spermatophyta</taxon>
        <taxon>Magnoliopsida</taxon>
        <taxon>Liliopsida</taxon>
        <taxon>Poales</taxon>
        <taxon>Bromeliaceae</taxon>
        <taxon>Bromelioideae</taxon>
        <taxon>Ananas</taxon>
    </lineage>
</organism>
<feature type="region of interest" description="Disordered" evidence="1">
    <location>
        <begin position="1"/>
        <end position="175"/>
    </location>
</feature>
<feature type="compositionally biased region" description="Polar residues" evidence="1">
    <location>
        <begin position="83"/>
        <end position="92"/>
    </location>
</feature>
<reference evidence="2" key="1">
    <citation type="submission" date="2020-07" db="EMBL/GenBank/DDBJ databases">
        <authorList>
            <person name="Lin J."/>
        </authorList>
    </citation>
    <scope>NUCLEOTIDE SEQUENCE</scope>
</reference>
<proteinExistence type="predicted"/>